<protein>
    <recommendedName>
        <fullName evidence="3">chitinase</fullName>
        <ecNumber evidence="3">3.2.1.14</ecNumber>
    </recommendedName>
</protein>
<evidence type="ECO:0000259" key="14">
    <source>
        <dbReference type="PROSITE" id="PS51910"/>
    </source>
</evidence>
<evidence type="ECO:0000313" key="16">
    <source>
        <dbReference type="Proteomes" id="UP001302602"/>
    </source>
</evidence>
<keyword evidence="10 12" id="KW-0326">Glycosidase</keyword>
<dbReference type="GO" id="GO:0006032">
    <property type="term" value="P:chitin catabolic process"/>
    <property type="evidence" value="ECO:0007669"/>
    <property type="project" value="UniProtKB-KW"/>
</dbReference>
<dbReference type="CDD" id="cd00118">
    <property type="entry name" value="LysM"/>
    <property type="match status" value="1"/>
</dbReference>
<keyword evidence="9" id="KW-0119">Carbohydrate metabolism</keyword>
<dbReference type="PANTHER" id="PTHR47700">
    <property type="entry name" value="V CHITINASE, PUTATIVE (AFU_ORTHOLOGUE AFUA_6G13720)-RELATED"/>
    <property type="match status" value="1"/>
</dbReference>
<dbReference type="GO" id="GO:0008061">
    <property type="term" value="F:chitin binding"/>
    <property type="evidence" value="ECO:0007669"/>
    <property type="project" value="UniProtKB-KW"/>
</dbReference>
<dbReference type="GO" id="GO:0005576">
    <property type="term" value="C:extracellular region"/>
    <property type="evidence" value="ECO:0007669"/>
    <property type="project" value="UniProtKB-SubCell"/>
</dbReference>
<dbReference type="InterPro" id="IPR036779">
    <property type="entry name" value="LysM_dom_sf"/>
</dbReference>
<dbReference type="InterPro" id="IPR011583">
    <property type="entry name" value="Chitinase_II/V-like_cat"/>
</dbReference>
<dbReference type="GeneID" id="87832105"/>
<dbReference type="InterPro" id="IPR018392">
    <property type="entry name" value="LysM"/>
</dbReference>
<evidence type="ECO:0000259" key="13">
    <source>
        <dbReference type="PROSITE" id="PS51782"/>
    </source>
</evidence>
<dbReference type="Gene3D" id="3.10.350.10">
    <property type="entry name" value="LysM domain"/>
    <property type="match status" value="2"/>
</dbReference>
<dbReference type="SUPFAM" id="SSF54106">
    <property type="entry name" value="LysM domain"/>
    <property type="match status" value="1"/>
</dbReference>
<comment type="catalytic activity">
    <reaction evidence="1">
        <text>Random endo-hydrolysis of N-acetyl-beta-D-glucosaminide (1-&gt;4)-beta-linkages in chitin and chitodextrins.</text>
        <dbReference type="EC" id="3.2.1.14"/>
    </reaction>
</comment>
<gene>
    <name evidence="15" type="ORF">N657DRAFT_666429</name>
</gene>
<keyword evidence="4" id="KW-0964">Secreted</keyword>
<evidence type="ECO:0000256" key="10">
    <source>
        <dbReference type="ARBA" id="ARBA00023295"/>
    </source>
</evidence>
<dbReference type="GO" id="GO:0000272">
    <property type="term" value="P:polysaccharide catabolic process"/>
    <property type="evidence" value="ECO:0007669"/>
    <property type="project" value="UniProtKB-KW"/>
</dbReference>
<comment type="subcellular location">
    <subcellularLocation>
        <location evidence="2">Secreted</location>
    </subcellularLocation>
</comment>
<dbReference type="InterPro" id="IPR001579">
    <property type="entry name" value="Glyco_hydro_18_chit_AS"/>
</dbReference>
<dbReference type="Gene3D" id="3.20.20.80">
    <property type="entry name" value="Glycosidases"/>
    <property type="match status" value="1"/>
</dbReference>
<name>A0AAN6TT37_9PEZI</name>
<evidence type="ECO:0000256" key="12">
    <source>
        <dbReference type="RuleBase" id="RU000489"/>
    </source>
</evidence>
<keyword evidence="6 12" id="KW-0378">Hydrolase</keyword>
<dbReference type="GO" id="GO:0008843">
    <property type="term" value="F:endochitinase activity"/>
    <property type="evidence" value="ECO:0007669"/>
    <property type="project" value="UniProtKB-EC"/>
</dbReference>
<keyword evidence="16" id="KW-1185">Reference proteome</keyword>
<comment type="caution">
    <text evidence="15">The sequence shown here is derived from an EMBL/GenBank/DDBJ whole genome shotgun (WGS) entry which is preliminary data.</text>
</comment>
<evidence type="ECO:0000256" key="8">
    <source>
        <dbReference type="ARBA" id="ARBA00023026"/>
    </source>
</evidence>
<dbReference type="RefSeq" id="XP_062643559.1">
    <property type="nucleotide sequence ID" value="XM_062795336.1"/>
</dbReference>
<accession>A0AAN6TT37</accession>
<dbReference type="PANTHER" id="PTHR47700:SF2">
    <property type="entry name" value="CHITINASE"/>
    <property type="match status" value="1"/>
</dbReference>
<evidence type="ECO:0000256" key="5">
    <source>
        <dbReference type="ARBA" id="ARBA00022669"/>
    </source>
</evidence>
<keyword evidence="8" id="KW-0843">Virulence</keyword>
<keyword evidence="5" id="KW-0147">Chitin-binding</keyword>
<evidence type="ECO:0000313" key="15">
    <source>
        <dbReference type="EMBL" id="KAK4119786.1"/>
    </source>
</evidence>
<dbReference type="EC" id="3.2.1.14" evidence="3"/>
<dbReference type="EMBL" id="MU853244">
    <property type="protein sequence ID" value="KAK4119786.1"/>
    <property type="molecule type" value="Genomic_DNA"/>
</dbReference>
<dbReference type="Proteomes" id="UP001302602">
    <property type="component" value="Unassembled WGS sequence"/>
</dbReference>
<dbReference type="InterPro" id="IPR053214">
    <property type="entry name" value="LysM12-like"/>
</dbReference>
<dbReference type="AlphaFoldDB" id="A0AAN6TT37"/>
<sequence>MAFALFSQHTAPFPYHSPIADPLSYIPDQHDCPLPCHVDYANVHKWTPYYSLGRLHRCELPMLLHFSVLLPLDDLNTDILIRACTLGTSPASMGDRTVSNAASTPIDNPKLGDGLLEPSKNAAPACFIDGRETTGEMVLATSGGKASSSEALGLLNGMKEFLTAIDNCDETFLFAYQRQTLTANRTIAQICGDGRGPETVFGISIDTTGDLVGTQKIAVAWSQGDCVLGSDLACPLKQETLAVSVFDIANATAVSVHSRSKIASYLWQKAQALAGRATCAHIRVEAGDGCASLAARCGIRGADFLRYNPKSDICSTLQPGDYVCCSAGDPYSEPKPEAPQPNADGSCAVHFIRNFDTCASLGKTYGLTEAQIESFNKGKTWGWTECRAMLAGYNMCLSTGTPPLPPPQQGTQCGPLVPGTEWTDKSIPMADLNPCPLKACCSNWELGAPSNFSRIGYYESWNMARKCLWMKAENANADRSYTHIYWGFAEIDPATWTVVLKDPHNQWQAFKNLQGVKRIVSFGGWAYSTEPATYNIFRQAIITNREKFATNAAKFVIDEGLDGIDFDWEYPGAPDIEVNGVPIGQPGNGVAYLRFLTVLKSKLPTKSVSIAAPASYWYLKAFPIDRIAAVIDYIVYMTYDLHGQWDYGNPNAFDFCLSGKCIRSHVNLTETYNMLAVVPKAGVPNNKIFVFHDHSCNVDVLLWRGDYISYLTPTTKETRRAAWRRRNFAVTIDWALDLQAFGPEDFEVPADRPAAGEEGCVGGDSPDLNAYDLCRVTGPTVPLPAVVSTADFIAWDDSVDYQRHCKFACKYGFCPPDTCTTSTCHLWKYPKYRYKDECLDACIDAVEQAKEQGRTTNYSRVGNFPLDQEIPWTLWPGAGASDMLFVPGKCVCDHTLVNFLADTIVEALPIIAQVGCYVVMSAFKLVLDVGLAAIPGVGRILDAGLDTVTTAVQTLSYAYPPDQDPIGAFEWWLSSCGGTDLVPDEVKRVFEVLSTVVDGVSSFKEPPNIQRGSGRKETTQTLLIDRNPRLATAAVLTVLVRGESEKDKKCKKVRTRDEQGQCDVDEYPPRYFLRDTDPEMQDAGKEGGQLMRYVPWRENQATGRHWLGVCFRPHIAGWTIAEFERRFAPVPAHLRDVREEKTHTSKITIQQAKVPVDVKPYWTFSRFEHDTNPPVDAGMWENGCWPKKIAPDEPGFTIWGWDKWYDDKTPGHKRIYEFDKPYKKP</sequence>
<keyword evidence="11" id="KW-0624">Polysaccharide degradation</keyword>
<dbReference type="Pfam" id="PF00704">
    <property type="entry name" value="Glyco_hydro_18"/>
    <property type="match status" value="1"/>
</dbReference>
<organism evidence="15 16">
    <name type="scientific">Parathielavia appendiculata</name>
    <dbReference type="NCBI Taxonomy" id="2587402"/>
    <lineage>
        <taxon>Eukaryota</taxon>
        <taxon>Fungi</taxon>
        <taxon>Dikarya</taxon>
        <taxon>Ascomycota</taxon>
        <taxon>Pezizomycotina</taxon>
        <taxon>Sordariomycetes</taxon>
        <taxon>Sordariomycetidae</taxon>
        <taxon>Sordariales</taxon>
        <taxon>Chaetomiaceae</taxon>
        <taxon>Parathielavia</taxon>
    </lineage>
</organism>
<evidence type="ECO:0000256" key="4">
    <source>
        <dbReference type="ARBA" id="ARBA00022525"/>
    </source>
</evidence>
<dbReference type="PROSITE" id="PS01095">
    <property type="entry name" value="GH18_1"/>
    <property type="match status" value="1"/>
</dbReference>
<evidence type="ECO:0000256" key="6">
    <source>
        <dbReference type="ARBA" id="ARBA00022801"/>
    </source>
</evidence>
<evidence type="ECO:0000256" key="7">
    <source>
        <dbReference type="ARBA" id="ARBA00023024"/>
    </source>
</evidence>
<evidence type="ECO:0000256" key="9">
    <source>
        <dbReference type="ARBA" id="ARBA00023277"/>
    </source>
</evidence>
<reference evidence="15" key="2">
    <citation type="submission" date="2023-05" db="EMBL/GenBank/DDBJ databases">
        <authorList>
            <consortium name="Lawrence Berkeley National Laboratory"/>
            <person name="Steindorff A."/>
            <person name="Hensen N."/>
            <person name="Bonometti L."/>
            <person name="Westerberg I."/>
            <person name="Brannstrom I.O."/>
            <person name="Guillou S."/>
            <person name="Cros-Aarteil S."/>
            <person name="Calhoun S."/>
            <person name="Haridas S."/>
            <person name="Kuo A."/>
            <person name="Mondo S."/>
            <person name="Pangilinan J."/>
            <person name="Riley R."/>
            <person name="Labutti K."/>
            <person name="Andreopoulos B."/>
            <person name="Lipzen A."/>
            <person name="Chen C."/>
            <person name="Yanf M."/>
            <person name="Daum C."/>
            <person name="Ng V."/>
            <person name="Clum A."/>
            <person name="Ohm R."/>
            <person name="Martin F."/>
            <person name="Silar P."/>
            <person name="Natvig D."/>
            <person name="Lalanne C."/>
            <person name="Gautier V."/>
            <person name="Ament-Velasquez S.L."/>
            <person name="Kruys A."/>
            <person name="Hutchinson M.I."/>
            <person name="Powell A.J."/>
            <person name="Barry K."/>
            <person name="Miller A.N."/>
            <person name="Grigoriev I.V."/>
            <person name="Debuchy R."/>
            <person name="Gladieux P."/>
            <person name="Thoren M.H."/>
            <person name="Johannesson H."/>
        </authorList>
    </citation>
    <scope>NUCLEOTIDE SEQUENCE</scope>
    <source>
        <strain evidence="15">CBS 731.68</strain>
    </source>
</reference>
<evidence type="ECO:0000256" key="1">
    <source>
        <dbReference type="ARBA" id="ARBA00000822"/>
    </source>
</evidence>
<dbReference type="PROSITE" id="PS51910">
    <property type="entry name" value="GH18_2"/>
    <property type="match status" value="1"/>
</dbReference>
<reference evidence="15" key="1">
    <citation type="journal article" date="2023" name="Mol. Phylogenet. Evol.">
        <title>Genome-scale phylogeny and comparative genomics of the fungal order Sordariales.</title>
        <authorList>
            <person name="Hensen N."/>
            <person name="Bonometti L."/>
            <person name="Westerberg I."/>
            <person name="Brannstrom I.O."/>
            <person name="Guillou S."/>
            <person name="Cros-Aarteil S."/>
            <person name="Calhoun S."/>
            <person name="Haridas S."/>
            <person name="Kuo A."/>
            <person name="Mondo S."/>
            <person name="Pangilinan J."/>
            <person name="Riley R."/>
            <person name="LaButti K."/>
            <person name="Andreopoulos B."/>
            <person name="Lipzen A."/>
            <person name="Chen C."/>
            <person name="Yan M."/>
            <person name="Daum C."/>
            <person name="Ng V."/>
            <person name="Clum A."/>
            <person name="Steindorff A."/>
            <person name="Ohm R.A."/>
            <person name="Martin F."/>
            <person name="Silar P."/>
            <person name="Natvig D.O."/>
            <person name="Lalanne C."/>
            <person name="Gautier V."/>
            <person name="Ament-Velasquez S.L."/>
            <person name="Kruys A."/>
            <person name="Hutchinson M.I."/>
            <person name="Powell A.J."/>
            <person name="Barry K."/>
            <person name="Miller A.N."/>
            <person name="Grigoriev I.V."/>
            <person name="Debuchy R."/>
            <person name="Gladieux P."/>
            <person name="Hiltunen Thoren M."/>
            <person name="Johannesson H."/>
        </authorList>
    </citation>
    <scope>NUCLEOTIDE SEQUENCE</scope>
    <source>
        <strain evidence="15">CBS 731.68</strain>
    </source>
</reference>
<proteinExistence type="predicted"/>
<dbReference type="InterPro" id="IPR001223">
    <property type="entry name" value="Glyco_hydro18_cat"/>
</dbReference>
<evidence type="ECO:0000256" key="11">
    <source>
        <dbReference type="ARBA" id="ARBA00023326"/>
    </source>
</evidence>
<dbReference type="PROSITE" id="PS51782">
    <property type="entry name" value="LYSM"/>
    <property type="match status" value="1"/>
</dbReference>
<evidence type="ECO:0000256" key="3">
    <source>
        <dbReference type="ARBA" id="ARBA00012729"/>
    </source>
</evidence>
<feature type="domain" description="GH18" evidence="14">
    <location>
        <begin position="452"/>
        <end position="757"/>
    </location>
</feature>
<dbReference type="SUPFAM" id="SSF51445">
    <property type="entry name" value="(Trans)glycosidases"/>
    <property type="match status" value="1"/>
</dbReference>
<keyword evidence="7" id="KW-0146">Chitin degradation</keyword>
<evidence type="ECO:0000256" key="2">
    <source>
        <dbReference type="ARBA" id="ARBA00004613"/>
    </source>
</evidence>
<dbReference type="InterPro" id="IPR017853">
    <property type="entry name" value="GH"/>
</dbReference>
<dbReference type="SMART" id="SM00636">
    <property type="entry name" value="Glyco_18"/>
    <property type="match status" value="1"/>
</dbReference>
<feature type="domain" description="LysM" evidence="13">
    <location>
        <begin position="280"/>
        <end position="325"/>
    </location>
</feature>